<dbReference type="RefSeq" id="WP_093051619.1">
    <property type="nucleotide sequence ID" value="NZ_FOGT01000007.1"/>
</dbReference>
<proteinExistence type="predicted"/>
<dbReference type="EMBL" id="FOGT01000007">
    <property type="protein sequence ID" value="SES08301.1"/>
    <property type="molecule type" value="Genomic_DNA"/>
</dbReference>
<dbReference type="AlphaFoldDB" id="A0A1H9UGB1"/>
<organism evidence="1 2">
    <name type="scientific">Salipaludibacillus aurantiacus</name>
    <dbReference type="NCBI Taxonomy" id="1601833"/>
    <lineage>
        <taxon>Bacteria</taxon>
        <taxon>Bacillati</taxon>
        <taxon>Bacillota</taxon>
        <taxon>Bacilli</taxon>
        <taxon>Bacillales</taxon>
        <taxon>Bacillaceae</taxon>
    </lineage>
</organism>
<name>A0A1H9UGB1_9BACI</name>
<protein>
    <submittedName>
        <fullName evidence="1">Uncharacterized protein</fullName>
    </submittedName>
</protein>
<gene>
    <name evidence="1" type="ORF">SAMN05518684_107189</name>
</gene>
<dbReference type="Proteomes" id="UP000198571">
    <property type="component" value="Unassembled WGS sequence"/>
</dbReference>
<dbReference type="STRING" id="1601833.SAMN05518684_107189"/>
<evidence type="ECO:0000313" key="2">
    <source>
        <dbReference type="Proteomes" id="UP000198571"/>
    </source>
</evidence>
<keyword evidence="2" id="KW-1185">Reference proteome</keyword>
<accession>A0A1H9UGB1</accession>
<reference evidence="2" key="1">
    <citation type="submission" date="2016-10" db="EMBL/GenBank/DDBJ databases">
        <authorList>
            <person name="Varghese N."/>
            <person name="Submissions S."/>
        </authorList>
    </citation>
    <scope>NUCLEOTIDE SEQUENCE [LARGE SCALE GENOMIC DNA]</scope>
    <source>
        <strain evidence="2">S9</strain>
    </source>
</reference>
<evidence type="ECO:0000313" key="1">
    <source>
        <dbReference type="EMBL" id="SES08301.1"/>
    </source>
</evidence>
<sequence>MTDKERLDKVIQIVNSYKETEDVFEQLYLSTELIHSDMPWILEQVQKSIDLVKIYDEQVNLVIKLAKKIETYK</sequence>